<dbReference type="AlphaFoldDB" id="D3FDB1"/>
<keyword evidence="2" id="KW-0547">Nucleotide-binding</keyword>
<dbReference type="Pfam" id="PF17912">
    <property type="entry name" value="OB_MalK"/>
    <property type="match status" value="1"/>
</dbReference>
<evidence type="ECO:0000313" key="6">
    <source>
        <dbReference type="Proteomes" id="UP000008229"/>
    </source>
</evidence>
<dbReference type="InterPro" id="IPR008995">
    <property type="entry name" value="Mo/tungstate-bd_C_term_dom"/>
</dbReference>
<dbReference type="InterPro" id="IPR017871">
    <property type="entry name" value="ABC_transporter-like_CS"/>
</dbReference>
<dbReference type="Gene3D" id="3.40.50.300">
    <property type="entry name" value="P-loop containing nucleotide triphosphate hydrolases"/>
    <property type="match status" value="1"/>
</dbReference>
<dbReference type="SMART" id="SM00382">
    <property type="entry name" value="AAA"/>
    <property type="match status" value="1"/>
</dbReference>
<dbReference type="SUPFAM" id="SSF50331">
    <property type="entry name" value="MOP-like"/>
    <property type="match status" value="1"/>
</dbReference>
<protein>
    <submittedName>
        <fullName evidence="5">ABC transporter related protein</fullName>
    </submittedName>
</protein>
<dbReference type="SUPFAM" id="SSF52540">
    <property type="entry name" value="P-loop containing nucleoside triphosphate hydrolases"/>
    <property type="match status" value="1"/>
</dbReference>
<dbReference type="InterPro" id="IPR003439">
    <property type="entry name" value="ABC_transporter-like_ATP-bd"/>
</dbReference>
<evidence type="ECO:0000256" key="3">
    <source>
        <dbReference type="ARBA" id="ARBA00022840"/>
    </source>
</evidence>
<keyword evidence="6" id="KW-1185">Reference proteome</keyword>
<dbReference type="PROSITE" id="PS00211">
    <property type="entry name" value="ABC_TRANSPORTER_1"/>
    <property type="match status" value="1"/>
</dbReference>
<dbReference type="NCBIfam" id="NF008653">
    <property type="entry name" value="PRK11650.1"/>
    <property type="match status" value="1"/>
</dbReference>
<dbReference type="PANTHER" id="PTHR43875">
    <property type="entry name" value="MALTODEXTRIN IMPORT ATP-BINDING PROTEIN MSMX"/>
    <property type="match status" value="1"/>
</dbReference>
<dbReference type="KEGG" id="cwo:Cwoe_5094"/>
<name>D3FDB1_CONWI</name>
<dbReference type="InterPro" id="IPR040582">
    <property type="entry name" value="OB_MalK-like"/>
</dbReference>
<dbReference type="Proteomes" id="UP000008229">
    <property type="component" value="Chromosome"/>
</dbReference>
<feature type="domain" description="ABC transporter" evidence="4">
    <location>
        <begin position="4"/>
        <end position="235"/>
    </location>
</feature>
<reference evidence="6" key="2">
    <citation type="submission" date="2010-01" db="EMBL/GenBank/DDBJ databases">
        <title>The complete genome of Conexibacter woesei DSM 14684.</title>
        <authorList>
            <consortium name="US DOE Joint Genome Institute (JGI-PGF)"/>
            <person name="Lucas S."/>
            <person name="Copeland A."/>
            <person name="Lapidus A."/>
            <person name="Glavina del Rio T."/>
            <person name="Dalin E."/>
            <person name="Tice H."/>
            <person name="Bruce D."/>
            <person name="Goodwin L."/>
            <person name="Pitluck S."/>
            <person name="Kyrpides N."/>
            <person name="Mavromatis K."/>
            <person name="Ivanova N."/>
            <person name="Mikhailova N."/>
            <person name="Chertkov O."/>
            <person name="Brettin T."/>
            <person name="Detter J.C."/>
            <person name="Han C."/>
            <person name="Larimer F."/>
            <person name="Land M."/>
            <person name="Hauser L."/>
            <person name="Markowitz V."/>
            <person name="Cheng J.-F."/>
            <person name="Hugenholtz P."/>
            <person name="Woyke T."/>
            <person name="Wu D."/>
            <person name="Pukall R."/>
            <person name="Steenblock K."/>
            <person name="Schneider S."/>
            <person name="Klenk H.-P."/>
            <person name="Eisen J.A."/>
        </authorList>
    </citation>
    <scope>NUCLEOTIDE SEQUENCE [LARGE SCALE GENOMIC DNA]</scope>
    <source>
        <strain evidence="6">DSM 14684 / CIP 108061 / JCM 11494 / NBRC 100937 / ID131577</strain>
    </source>
</reference>
<dbReference type="GO" id="GO:0016887">
    <property type="term" value="F:ATP hydrolysis activity"/>
    <property type="evidence" value="ECO:0007669"/>
    <property type="project" value="InterPro"/>
</dbReference>
<dbReference type="FunFam" id="3.40.50.300:FF:000042">
    <property type="entry name" value="Maltose/maltodextrin ABC transporter, ATP-binding protein"/>
    <property type="match status" value="1"/>
</dbReference>
<organism evidence="5 6">
    <name type="scientific">Conexibacter woesei (strain DSM 14684 / CCUG 47730 / CIP 108061 / JCM 11494 / NBRC 100937 / ID131577)</name>
    <dbReference type="NCBI Taxonomy" id="469383"/>
    <lineage>
        <taxon>Bacteria</taxon>
        <taxon>Bacillati</taxon>
        <taxon>Actinomycetota</taxon>
        <taxon>Thermoleophilia</taxon>
        <taxon>Solirubrobacterales</taxon>
        <taxon>Conexibacteraceae</taxon>
        <taxon>Conexibacter</taxon>
    </lineage>
</organism>
<dbReference type="PROSITE" id="PS50893">
    <property type="entry name" value="ABC_TRANSPORTER_2"/>
    <property type="match status" value="1"/>
</dbReference>
<gene>
    <name evidence="5" type="ordered locus">Cwoe_5094</name>
</gene>
<dbReference type="Pfam" id="PF00005">
    <property type="entry name" value="ABC_tran"/>
    <property type="match status" value="1"/>
</dbReference>
<reference evidence="5 6" key="1">
    <citation type="journal article" date="2010" name="Stand. Genomic Sci.">
        <title>Complete genome sequence of Conexibacter woesei type strain (ID131577).</title>
        <authorList>
            <person name="Pukall R."/>
            <person name="Lapidus A."/>
            <person name="Glavina Del Rio T."/>
            <person name="Copeland A."/>
            <person name="Tice H."/>
            <person name="Cheng J.-F."/>
            <person name="Lucas S."/>
            <person name="Chen F."/>
            <person name="Nolan M."/>
            <person name="Bruce D."/>
            <person name="Goodwin L."/>
            <person name="Pitluck S."/>
            <person name="Mavromatis K."/>
            <person name="Ivanova N."/>
            <person name="Ovchinnikova G."/>
            <person name="Pati A."/>
            <person name="Chen A."/>
            <person name="Palaniappan K."/>
            <person name="Land M."/>
            <person name="Hauser L."/>
            <person name="Chang Y.-J."/>
            <person name="Jeffries C.D."/>
            <person name="Chain P."/>
            <person name="Meincke L."/>
            <person name="Sims D."/>
            <person name="Brettin T."/>
            <person name="Detter J.C."/>
            <person name="Rohde M."/>
            <person name="Goeker M."/>
            <person name="Bristow J."/>
            <person name="Eisen J.A."/>
            <person name="Markowitz V."/>
            <person name="Kyrpides N.C."/>
            <person name="Klenk H.-P."/>
            <person name="Hugenholtz P."/>
        </authorList>
    </citation>
    <scope>NUCLEOTIDE SEQUENCE [LARGE SCALE GENOMIC DNA]</scope>
    <source>
        <strain evidence="6">DSM 14684 / CIP 108061 / JCM 11494 / NBRC 100937 / ID131577</strain>
    </source>
</reference>
<dbReference type="EMBL" id="CP001854">
    <property type="protein sequence ID" value="ADB53503.1"/>
    <property type="molecule type" value="Genomic_DNA"/>
</dbReference>
<evidence type="ECO:0000313" key="5">
    <source>
        <dbReference type="EMBL" id="ADB53503.1"/>
    </source>
</evidence>
<dbReference type="PANTHER" id="PTHR43875:SF1">
    <property type="entry name" value="OSMOPROTECTIVE COMPOUNDS UPTAKE ATP-BINDING PROTEIN GGTA"/>
    <property type="match status" value="1"/>
</dbReference>
<dbReference type="InterPro" id="IPR047641">
    <property type="entry name" value="ABC_transpr_MalK/UgpC-like"/>
</dbReference>
<keyword evidence="1" id="KW-0813">Transport</keyword>
<dbReference type="RefSeq" id="WP_012936554.1">
    <property type="nucleotide sequence ID" value="NC_013739.1"/>
</dbReference>
<evidence type="ECO:0000256" key="2">
    <source>
        <dbReference type="ARBA" id="ARBA00022741"/>
    </source>
</evidence>
<dbReference type="InterPro" id="IPR003593">
    <property type="entry name" value="AAA+_ATPase"/>
</dbReference>
<dbReference type="STRING" id="469383.Cwoe_5094"/>
<dbReference type="OrthoDB" id="7838608at2"/>
<dbReference type="GO" id="GO:0008643">
    <property type="term" value="P:carbohydrate transport"/>
    <property type="evidence" value="ECO:0007669"/>
    <property type="project" value="InterPro"/>
</dbReference>
<proteinExistence type="predicted"/>
<dbReference type="eggNOG" id="COG3842">
    <property type="taxonomic scope" value="Bacteria"/>
</dbReference>
<dbReference type="GO" id="GO:0055052">
    <property type="term" value="C:ATP-binding cassette (ABC) transporter complex, substrate-binding subunit-containing"/>
    <property type="evidence" value="ECO:0007669"/>
    <property type="project" value="TreeGrafter"/>
</dbReference>
<dbReference type="Gene3D" id="2.40.50.140">
    <property type="entry name" value="Nucleic acid-binding proteins"/>
    <property type="match status" value="1"/>
</dbReference>
<accession>D3FDB1</accession>
<dbReference type="InterPro" id="IPR012340">
    <property type="entry name" value="NA-bd_OB-fold"/>
</dbReference>
<evidence type="ECO:0000256" key="1">
    <source>
        <dbReference type="ARBA" id="ARBA00022448"/>
    </source>
</evidence>
<dbReference type="CDD" id="cd03301">
    <property type="entry name" value="ABC_MalK_N"/>
    <property type="match status" value="1"/>
</dbReference>
<dbReference type="Gene3D" id="2.40.50.100">
    <property type="match status" value="1"/>
</dbReference>
<dbReference type="InterPro" id="IPR015855">
    <property type="entry name" value="ABC_transpr_MalK-like"/>
</dbReference>
<dbReference type="InterPro" id="IPR027417">
    <property type="entry name" value="P-loop_NTPase"/>
</dbReference>
<keyword evidence="3" id="KW-0067">ATP-binding</keyword>
<dbReference type="GO" id="GO:0005524">
    <property type="term" value="F:ATP binding"/>
    <property type="evidence" value="ECO:0007669"/>
    <property type="project" value="UniProtKB-KW"/>
</dbReference>
<evidence type="ECO:0000259" key="4">
    <source>
        <dbReference type="PROSITE" id="PS50893"/>
    </source>
</evidence>
<dbReference type="GO" id="GO:0140359">
    <property type="term" value="F:ABC-type transporter activity"/>
    <property type="evidence" value="ECO:0007669"/>
    <property type="project" value="InterPro"/>
</dbReference>
<sequence>MAEIDVDRVTKVYADGTQAVSEVSLEIADGSFVVLVGPSGCGKTTLLRMIAGLERISDGEIRVGGEAVNDVPPSRRDIAMVFQSYALYPHMSVADNMAFGLRRRGASKAEATAAVRRAAGVLGLVELLEKKPRALSGGQRQRVAMGRAIVRQPRAFLMDEPLSNLDAKLRGHMRAEIARLQRDLGVTTVYVTHDQTEAMTLGDVVAVMNHGRIQQLGPPQELFERPCNLFVAAFMGSPTMNLVEASLERAGDGLALSFGEHRLELPRRVLAERPALHAYAGRRVALGIRPEDLVGAGETAVADACELEATVELRELLGRTTHLHFVVGGRQVVTDDTRAAADEAGEETAGGDGAGCRMIASVGSATGAAEGERVRLAVDPAALHVFDLGSGAAIREQAQEVAGALAGS</sequence>
<dbReference type="HOGENOM" id="CLU_000604_1_1_11"/>